<dbReference type="Gene3D" id="3.40.630.30">
    <property type="match status" value="1"/>
</dbReference>
<dbReference type="PANTHER" id="PTHR43792">
    <property type="entry name" value="GNAT FAMILY, PUTATIVE (AFU_ORTHOLOGUE AFUA_3G00765)-RELATED-RELATED"/>
    <property type="match status" value="1"/>
</dbReference>
<keyword evidence="2" id="KW-0808">Transferase</keyword>
<dbReference type="InterPro" id="IPR051531">
    <property type="entry name" value="N-acetyltransferase"/>
</dbReference>
<sequence>MQKYLIKTDRLGLRFITKEDIHYLEELDNDPEVKEYFPSGTLDRKELQQLIEDYLSNCKHRNLPAFVVFRRDTEQFVGRAYFDHYETGEVKIGYLFHKNYWDKGYASEILCALLDWAKKNIDADYIIAYADKDNKASFRVMEKCGMTYYKDGTYKGMKSKFYRIKNQE</sequence>
<gene>
    <name evidence="2" type="ORF">Loak_1719</name>
</gene>
<name>A0A0W0X0D6_9GAMM</name>
<dbReference type="PATRIC" id="fig|29423.5.peg.1799"/>
<feature type="domain" description="N-acetyltransferase" evidence="1">
    <location>
        <begin position="11"/>
        <end position="168"/>
    </location>
</feature>
<dbReference type="Proteomes" id="UP000054858">
    <property type="component" value="Unassembled WGS sequence"/>
</dbReference>
<reference evidence="2 3" key="1">
    <citation type="submission" date="2015-11" db="EMBL/GenBank/DDBJ databases">
        <title>Genomic analysis of 38 Legionella species identifies large and diverse effector repertoires.</title>
        <authorList>
            <person name="Burstein D."/>
            <person name="Amaro F."/>
            <person name="Zusman T."/>
            <person name="Lifshitz Z."/>
            <person name="Cohen O."/>
            <person name="Gilbert J.A."/>
            <person name="Pupko T."/>
            <person name="Shuman H.A."/>
            <person name="Segal G."/>
        </authorList>
    </citation>
    <scope>NUCLEOTIDE SEQUENCE [LARGE SCALE GENOMIC DNA]</scope>
    <source>
        <strain evidence="2 3">Oak Ridge-10</strain>
    </source>
</reference>
<dbReference type="InterPro" id="IPR016181">
    <property type="entry name" value="Acyl_CoA_acyltransferase"/>
</dbReference>
<dbReference type="CDD" id="cd04301">
    <property type="entry name" value="NAT_SF"/>
    <property type="match status" value="1"/>
</dbReference>
<accession>A0A0W0X0D6</accession>
<dbReference type="PANTHER" id="PTHR43792:SF13">
    <property type="entry name" value="ACETYLTRANSFERASE"/>
    <property type="match status" value="1"/>
</dbReference>
<dbReference type="EMBL" id="LNYP01000029">
    <property type="protein sequence ID" value="KTD38043.1"/>
    <property type="molecule type" value="Genomic_DNA"/>
</dbReference>
<evidence type="ECO:0000313" key="2">
    <source>
        <dbReference type="EMBL" id="KTD38043.1"/>
    </source>
</evidence>
<evidence type="ECO:0000259" key="1">
    <source>
        <dbReference type="PROSITE" id="PS51186"/>
    </source>
</evidence>
<dbReference type="SUPFAM" id="SSF55729">
    <property type="entry name" value="Acyl-CoA N-acyltransferases (Nat)"/>
    <property type="match status" value="1"/>
</dbReference>
<organism evidence="2 3">
    <name type="scientific">Legionella oakridgensis</name>
    <dbReference type="NCBI Taxonomy" id="29423"/>
    <lineage>
        <taxon>Bacteria</taxon>
        <taxon>Pseudomonadati</taxon>
        <taxon>Pseudomonadota</taxon>
        <taxon>Gammaproteobacteria</taxon>
        <taxon>Legionellales</taxon>
        <taxon>Legionellaceae</taxon>
        <taxon>Legionella</taxon>
    </lineage>
</organism>
<dbReference type="PROSITE" id="PS51186">
    <property type="entry name" value="GNAT"/>
    <property type="match status" value="1"/>
</dbReference>
<evidence type="ECO:0000313" key="3">
    <source>
        <dbReference type="Proteomes" id="UP000054858"/>
    </source>
</evidence>
<dbReference type="AlphaFoldDB" id="A0A0W0X0D6"/>
<dbReference type="RefSeq" id="WP_025385741.1">
    <property type="nucleotide sequence ID" value="NZ_LCUA01000004.1"/>
</dbReference>
<comment type="caution">
    <text evidence="2">The sequence shown here is derived from an EMBL/GenBank/DDBJ whole genome shotgun (WGS) entry which is preliminary data.</text>
</comment>
<proteinExistence type="predicted"/>
<protein>
    <submittedName>
        <fullName evidence="2">GNAT family acetyltransferase</fullName>
    </submittedName>
</protein>
<dbReference type="InterPro" id="IPR000182">
    <property type="entry name" value="GNAT_dom"/>
</dbReference>
<dbReference type="Pfam" id="PF13302">
    <property type="entry name" value="Acetyltransf_3"/>
    <property type="match status" value="1"/>
</dbReference>
<dbReference type="GO" id="GO:0016747">
    <property type="term" value="F:acyltransferase activity, transferring groups other than amino-acyl groups"/>
    <property type="evidence" value="ECO:0007669"/>
    <property type="project" value="InterPro"/>
</dbReference>